<dbReference type="EMBL" id="LAZR01032767">
    <property type="protein sequence ID" value="KKL49974.1"/>
    <property type="molecule type" value="Genomic_DNA"/>
</dbReference>
<comment type="caution">
    <text evidence="2">The sequence shown here is derived from an EMBL/GenBank/DDBJ whole genome shotgun (WGS) entry which is preliminary data.</text>
</comment>
<name>A0A0F9CLD7_9ZZZZ</name>
<reference evidence="2" key="1">
    <citation type="journal article" date="2015" name="Nature">
        <title>Complex archaea that bridge the gap between prokaryotes and eukaryotes.</title>
        <authorList>
            <person name="Spang A."/>
            <person name="Saw J.H."/>
            <person name="Jorgensen S.L."/>
            <person name="Zaremba-Niedzwiedzka K."/>
            <person name="Martijn J."/>
            <person name="Lind A.E."/>
            <person name="van Eijk R."/>
            <person name="Schleper C."/>
            <person name="Guy L."/>
            <person name="Ettema T.J."/>
        </authorList>
    </citation>
    <scope>NUCLEOTIDE SEQUENCE</scope>
</reference>
<keyword evidence="1" id="KW-1133">Transmembrane helix</keyword>
<evidence type="ECO:0000313" key="2">
    <source>
        <dbReference type="EMBL" id="KKL49974.1"/>
    </source>
</evidence>
<sequence length="147" mass="17037">MSLELTRRDVKSAEALLRRLERRSRRWKWIRWYLLLVYSLPLVLAIVAVATFYPLLRDHENDFARSMTEETEVTNPTLIRWEAEHAASLWGSSAFYFALATMLGTSGIILLIFTVNNWNRHVYDLLLAKALRAQIASPPRSDDTITT</sequence>
<keyword evidence="1" id="KW-0812">Transmembrane</keyword>
<dbReference type="AlphaFoldDB" id="A0A0F9CLD7"/>
<protein>
    <submittedName>
        <fullName evidence="2">Uncharacterized protein</fullName>
    </submittedName>
</protein>
<organism evidence="2">
    <name type="scientific">marine sediment metagenome</name>
    <dbReference type="NCBI Taxonomy" id="412755"/>
    <lineage>
        <taxon>unclassified sequences</taxon>
        <taxon>metagenomes</taxon>
        <taxon>ecological metagenomes</taxon>
    </lineage>
</organism>
<keyword evidence="1" id="KW-0472">Membrane</keyword>
<feature type="transmembrane region" description="Helical" evidence="1">
    <location>
        <begin position="32"/>
        <end position="56"/>
    </location>
</feature>
<feature type="transmembrane region" description="Helical" evidence="1">
    <location>
        <begin position="94"/>
        <end position="115"/>
    </location>
</feature>
<gene>
    <name evidence="2" type="ORF">LCGC14_2310150</name>
</gene>
<accession>A0A0F9CLD7</accession>
<evidence type="ECO:0000256" key="1">
    <source>
        <dbReference type="SAM" id="Phobius"/>
    </source>
</evidence>
<proteinExistence type="predicted"/>